<sequence length="102" mass="11603">AGHYDGILKNEKGNKQMDKNADDKEVSYDIQHKDSAMPSIRSDMFELPNVNNMPSDETYQAGNYAFTDNIGTNLNSLPFNYYPVHMYPLVDMTGNEQQYITA</sequence>
<protein>
    <submittedName>
        <fullName evidence="2">Dynamin-like protein A</fullName>
    </submittedName>
</protein>
<proteinExistence type="predicted"/>
<evidence type="ECO:0000256" key="1">
    <source>
        <dbReference type="SAM" id="MobiDB-lite"/>
    </source>
</evidence>
<dbReference type="EMBL" id="GDJX01011776">
    <property type="protein sequence ID" value="JAT56160.1"/>
    <property type="molecule type" value="Transcribed_RNA"/>
</dbReference>
<gene>
    <name evidence="2" type="primary">dlpA_0</name>
    <name evidence="2" type="ORF">g.130960</name>
</gene>
<name>A0A1D1YND8_9ARAE</name>
<feature type="non-terminal residue" evidence="2">
    <location>
        <position position="102"/>
    </location>
</feature>
<dbReference type="AlphaFoldDB" id="A0A1D1YND8"/>
<feature type="region of interest" description="Disordered" evidence="1">
    <location>
        <begin position="1"/>
        <end position="23"/>
    </location>
</feature>
<evidence type="ECO:0000313" key="2">
    <source>
        <dbReference type="EMBL" id="JAT56160.1"/>
    </source>
</evidence>
<accession>A0A1D1YND8</accession>
<reference evidence="2" key="1">
    <citation type="submission" date="2015-07" db="EMBL/GenBank/DDBJ databases">
        <title>Transcriptome Assembly of Anthurium amnicola.</title>
        <authorList>
            <person name="Suzuki J."/>
        </authorList>
    </citation>
    <scope>NUCLEOTIDE SEQUENCE</scope>
</reference>
<feature type="non-terminal residue" evidence="2">
    <location>
        <position position="1"/>
    </location>
</feature>
<organism evidence="2">
    <name type="scientific">Anthurium amnicola</name>
    <dbReference type="NCBI Taxonomy" id="1678845"/>
    <lineage>
        <taxon>Eukaryota</taxon>
        <taxon>Viridiplantae</taxon>
        <taxon>Streptophyta</taxon>
        <taxon>Embryophyta</taxon>
        <taxon>Tracheophyta</taxon>
        <taxon>Spermatophyta</taxon>
        <taxon>Magnoliopsida</taxon>
        <taxon>Liliopsida</taxon>
        <taxon>Araceae</taxon>
        <taxon>Pothoideae</taxon>
        <taxon>Potheae</taxon>
        <taxon>Anthurium</taxon>
    </lineage>
</organism>